<evidence type="ECO:0000259" key="4">
    <source>
        <dbReference type="Pfam" id="PF22624"/>
    </source>
</evidence>
<name>A0AAX3WXN5_9BACI</name>
<dbReference type="InterPro" id="IPR055066">
    <property type="entry name" value="AASDHPPT_N"/>
</dbReference>
<dbReference type="EMBL" id="CP126101">
    <property type="protein sequence ID" value="WHY51172.1"/>
    <property type="molecule type" value="Genomic_DNA"/>
</dbReference>
<dbReference type="SUPFAM" id="SSF56214">
    <property type="entry name" value="4'-phosphopantetheinyl transferase"/>
    <property type="match status" value="2"/>
</dbReference>
<proteinExistence type="inferred from homology"/>
<dbReference type="InterPro" id="IPR037143">
    <property type="entry name" value="4-PPantetheinyl_Trfase_dom_sf"/>
</dbReference>
<dbReference type="GO" id="GO:0008897">
    <property type="term" value="F:holo-[acyl-carrier-protein] synthase activity"/>
    <property type="evidence" value="ECO:0007669"/>
    <property type="project" value="InterPro"/>
</dbReference>
<dbReference type="RefSeq" id="WP_283869773.1">
    <property type="nucleotide sequence ID" value="NZ_CP126101.1"/>
</dbReference>
<evidence type="ECO:0000256" key="1">
    <source>
        <dbReference type="ARBA" id="ARBA00010990"/>
    </source>
</evidence>
<dbReference type="Proteomes" id="UP001178322">
    <property type="component" value="Chromosome"/>
</dbReference>
<dbReference type="PANTHER" id="PTHR12215:SF10">
    <property type="entry name" value="L-AMINOADIPATE-SEMIALDEHYDE DEHYDROGENASE-PHOSPHOPANTETHEINYL TRANSFERASE"/>
    <property type="match status" value="1"/>
</dbReference>
<organism evidence="5 6">
    <name type="scientific">Lysinibacillus pakistanensis</name>
    <dbReference type="NCBI Taxonomy" id="759811"/>
    <lineage>
        <taxon>Bacteria</taxon>
        <taxon>Bacillati</taxon>
        <taxon>Bacillota</taxon>
        <taxon>Bacilli</taxon>
        <taxon>Bacillales</taxon>
        <taxon>Bacillaceae</taxon>
        <taxon>Lysinibacillus</taxon>
    </lineage>
</organism>
<dbReference type="InterPro" id="IPR050559">
    <property type="entry name" value="P-Pant_transferase_sf"/>
</dbReference>
<accession>A0AAX3WXN5</accession>
<dbReference type="Pfam" id="PF01648">
    <property type="entry name" value="ACPS"/>
    <property type="match status" value="1"/>
</dbReference>
<reference evidence="5" key="1">
    <citation type="submission" date="2023-05" db="EMBL/GenBank/DDBJ databases">
        <title>Comparative genomics of Bacillaceae isolates and their secondary metabolite potential.</title>
        <authorList>
            <person name="Song L."/>
            <person name="Nielsen L.J."/>
            <person name="Mohite O."/>
            <person name="Xu X."/>
            <person name="Weber T."/>
            <person name="Kovacs A.T."/>
        </authorList>
    </citation>
    <scope>NUCLEOTIDE SEQUENCE</scope>
    <source>
        <strain evidence="5">LY1</strain>
    </source>
</reference>
<evidence type="ECO:0000259" key="3">
    <source>
        <dbReference type="Pfam" id="PF01648"/>
    </source>
</evidence>
<dbReference type="Gene3D" id="3.90.470.20">
    <property type="entry name" value="4'-phosphopantetheinyl transferase domain"/>
    <property type="match status" value="2"/>
</dbReference>
<dbReference type="GO" id="GO:0005829">
    <property type="term" value="C:cytosol"/>
    <property type="evidence" value="ECO:0007669"/>
    <property type="project" value="TreeGrafter"/>
</dbReference>
<evidence type="ECO:0000256" key="2">
    <source>
        <dbReference type="ARBA" id="ARBA00022679"/>
    </source>
</evidence>
<protein>
    <submittedName>
        <fullName evidence="5">4'-phosphopantetheinyl transferase superfamily protein</fullName>
    </submittedName>
</protein>
<dbReference type="PANTHER" id="PTHR12215">
    <property type="entry name" value="PHOSPHOPANTETHEINE TRANSFERASE"/>
    <property type="match status" value="1"/>
</dbReference>
<gene>
    <name evidence="5" type="ORF">QNH24_23350</name>
</gene>
<evidence type="ECO:0000313" key="6">
    <source>
        <dbReference type="Proteomes" id="UP001178322"/>
    </source>
</evidence>
<feature type="domain" description="4'-phosphopantetheinyl transferase" evidence="3">
    <location>
        <begin position="108"/>
        <end position="161"/>
    </location>
</feature>
<dbReference type="InterPro" id="IPR008278">
    <property type="entry name" value="4-PPantetheinyl_Trfase_dom"/>
</dbReference>
<dbReference type="GO" id="GO:0019878">
    <property type="term" value="P:lysine biosynthetic process via aminoadipic acid"/>
    <property type="evidence" value="ECO:0007669"/>
    <property type="project" value="TreeGrafter"/>
</dbReference>
<dbReference type="GO" id="GO:0000287">
    <property type="term" value="F:magnesium ion binding"/>
    <property type="evidence" value="ECO:0007669"/>
    <property type="project" value="InterPro"/>
</dbReference>
<comment type="similarity">
    <text evidence="1">Belongs to the P-Pant transferase superfamily. Gsp/Sfp/HetI/AcpT family.</text>
</comment>
<feature type="domain" description="4'-phosphopantetheinyl transferase N-terminal" evidence="4">
    <location>
        <begin position="19"/>
        <end position="103"/>
    </location>
</feature>
<sequence>MKIHKVYLFALPLGQQLVQAEWNTLFHPLSLAEQHRILQYKHWQDRQRALLGNTLIQWALQKVLGNYRIQMERDANGRPYIINDNWKGDINLSHSGKWIVVALTTKGRVGIDVEEIIPLSEEVIFSAMTQAELAIVNSEDNPNRLQAFYELWTLKEAIFKTGLFLNSSPNLIDTSTINNNLTTRLIYLDKQHPVSICWDSMLTYLSIIILNRNQLLIH</sequence>
<dbReference type="AlphaFoldDB" id="A0AAX3WXN5"/>
<evidence type="ECO:0000313" key="5">
    <source>
        <dbReference type="EMBL" id="WHY51172.1"/>
    </source>
</evidence>
<keyword evidence="2 5" id="KW-0808">Transferase</keyword>
<dbReference type="Pfam" id="PF22624">
    <property type="entry name" value="AASDHPPT_N"/>
    <property type="match status" value="1"/>
</dbReference>